<keyword evidence="4" id="KW-1185">Reference proteome</keyword>
<dbReference type="Gene3D" id="2.60.40.10">
    <property type="entry name" value="Immunoglobulins"/>
    <property type="match status" value="1"/>
</dbReference>
<name>A0A3M8L0K4_9MICO</name>
<evidence type="ECO:0000259" key="2">
    <source>
        <dbReference type="PROSITE" id="PS50093"/>
    </source>
</evidence>
<dbReference type="Pfam" id="PF00801">
    <property type="entry name" value="PKD"/>
    <property type="match status" value="1"/>
</dbReference>
<dbReference type="EMBL" id="RDSR01000021">
    <property type="protein sequence ID" value="RNE59043.1"/>
    <property type="molecule type" value="Genomic_DNA"/>
</dbReference>
<dbReference type="PROSITE" id="PS50093">
    <property type="entry name" value="PKD"/>
    <property type="match status" value="1"/>
</dbReference>
<comment type="caution">
    <text evidence="3">The sequence shown here is derived from an EMBL/GenBank/DDBJ whole genome shotgun (WGS) entry which is preliminary data.</text>
</comment>
<accession>A0A3M8L0K4</accession>
<feature type="region of interest" description="Disordered" evidence="1">
    <location>
        <begin position="1"/>
        <end position="47"/>
    </location>
</feature>
<dbReference type="InterPro" id="IPR000601">
    <property type="entry name" value="PKD_dom"/>
</dbReference>
<dbReference type="InterPro" id="IPR035986">
    <property type="entry name" value="PKD_dom_sf"/>
</dbReference>
<dbReference type="SUPFAM" id="SSF49299">
    <property type="entry name" value="PKD domain"/>
    <property type="match status" value="1"/>
</dbReference>
<protein>
    <recommendedName>
        <fullName evidence="2">PKD domain-containing protein</fullName>
    </recommendedName>
</protein>
<feature type="domain" description="PKD" evidence="2">
    <location>
        <begin position="123"/>
        <end position="175"/>
    </location>
</feature>
<dbReference type="AlphaFoldDB" id="A0A3M8L0K4"/>
<dbReference type="GO" id="GO:0005975">
    <property type="term" value="P:carbohydrate metabolic process"/>
    <property type="evidence" value="ECO:0007669"/>
    <property type="project" value="UniProtKB-ARBA"/>
</dbReference>
<gene>
    <name evidence="3" type="ORF">EEJ31_11585</name>
</gene>
<organism evidence="3 4">
    <name type="scientific">Cryobacterium tepidiphilum</name>
    <dbReference type="NCBI Taxonomy" id="2486026"/>
    <lineage>
        <taxon>Bacteria</taxon>
        <taxon>Bacillati</taxon>
        <taxon>Actinomycetota</taxon>
        <taxon>Actinomycetes</taxon>
        <taxon>Micrococcales</taxon>
        <taxon>Microbacteriaceae</taxon>
        <taxon>Cryobacterium</taxon>
    </lineage>
</organism>
<proteinExistence type="predicted"/>
<sequence>MGGGGSASDGSANDEGAGGSADEDAGDSAAGGDAGAGAGNAPAGPDPIIRDGWTVNCIPNSPCDPNFVVRISDLVNFVPEQPTTTMEPEGWAVVGLPVNLVAEASAHTRSGMLLGYEAQVRFTPVRFEWDYGDGTQRSTSTGGATWADLGLPEFSETPTSHVFDSRGTWTVSVTVEYAADYRFADEPWQRIGGTLAVSSTPLTAVSLDARTVLVGGDCVSAPGGPGC</sequence>
<dbReference type="InterPro" id="IPR013783">
    <property type="entry name" value="Ig-like_fold"/>
</dbReference>
<dbReference type="Proteomes" id="UP000279859">
    <property type="component" value="Unassembled WGS sequence"/>
</dbReference>
<evidence type="ECO:0000256" key="1">
    <source>
        <dbReference type="SAM" id="MobiDB-lite"/>
    </source>
</evidence>
<reference evidence="3 4" key="1">
    <citation type="submission" date="2018-11" db="EMBL/GenBank/DDBJ databases">
        <title>Cryobacterium sp. nov., isolated from rhizosphere soil of lettuce.</title>
        <authorList>
            <person name="Wang Y."/>
        </authorList>
    </citation>
    <scope>NUCLEOTIDE SEQUENCE [LARGE SCALE GENOMIC DNA]</scope>
    <source>
        <strain evidence="3 4">NEAU-85</strain>
    </source>
</reference>
<evidence type="ECO:0000313" key="4">
    <source>
        <dbReference type="Proteomes" id="UP000279859"/>
    </source>
</evidence>
<evidence type="ECO:0000313" key="3">
    <source>
        <dbReference type="EMBL" id="RNE59043.1"/>
    </source>
</evidence>